<gene>
    <name evidence="3" type="ORF">I312_06259</name>
</gene>
<dbReference type="InterPro" id="IPR000073">
    <property type="entry name" value="AB_hydrolase_1"/>
</dbReference>
<evidence type="ECO:0000259" key="2">
    <source>
        <dbReference type="Pfam" id="PF00561"/>
    </source>
</evidence>
<dbReference type="GO" id="GO:0051792">
    <property type="term" value="P:medium-chain fatty acid biosynthetic process"/>
    <property type="evidence" value="ECO:0007669"/>
    <property type="project" value="TreeGrafter"/>
</dbReference>
<accession>A0A0D0VDB5</accession>
<dbReference type="Gene3D" id="3.40.50.1820">
    <property type="entry name" value="alpha/beta hydrolase"/>
    <property type="match status" value="1"/>
</dbReference>
<protein>
    <submittedName>
        <fullName evidence="3">Anon-23da protein</fullName>
    </submittedName>
</protein>
<organism evidence="3">
    <name type="scientific">Cryptococcus bacillisporus CA1280</name>
    <dbReference type="NCBI Taxonomy" id="1296109"/>
    <lineage>
        <taxon>Eukaryota</taxon>
        <taxon>Fungi</taxon>
        <taxon>Dikarya</taxon>
        <taxon>Basidiomycota</taxon>
        <taxon>Agaricomycotina</taxon>
        <taxon>Tremellomycetes</taxon>
        <taxon>Tremellales</taxon>
        <taxon>Cryptococcaceae</taxon>
        <taxon>Cryptococcus</taxon>
        <taxon>Cryptococcus gattii species complex</taxon>
    </lineage>
</organism>
<comment type="similarity">
    <text evidence="1">Belongs to the AB hydrolase superfamily. AB hydrolase 4 family.</text>
</comment>
<dbReference type="PANTHER" id="PTHR10794">
    <property type="entry name" value="ABHYDROLASE DOMAIN-CONTAINING PROTEIN"/>
    <property type="match status" value="1"/>
</dbReference>
<reference evidence="3" key="1">
    <citation type="submission" date="2015-01" db="EMBL/GenBank/DDBJ databases">
        <title>The Genome Sequence of Cryptococcus gattii CA1280.</title>
        <authorList>
            <consortium name="The Broad Institute Genomics Platform"/>
            <person name="Cuomo C."/>
            <person name="Litvintseva A."/>
            <person name="Chen Y."/>
            <person name="Heitman J."/>
            <person name="Sun S."/>
            <person name="Springer D."/>
            <person name="Dromer F."/>
            <person name="Young S."/>
            <person name="Zeng Q."/>
            <person name="Gargeya S."/>
            <person name="Abouelleil A."/>
            <person name="Alvarado L."/>
            <person name="Chapman S.B."/>
            <person name="Gainer-Dewar J."/>
            <person name="Goldberg J."/>
            <person name="Griggs A."/>
            <person name="Gujja S."/>
            <person name="Hansen M."/>
            <person name="Howarth C."/>
            <person name="Imamovic A."/>
            <person name="Larimer J."/>
            <person name="Murphy C."/>
            <person name="Naylor J."/>
            <person name="Pearson M."/>
            <person name="Priest M."/>
            <person name="Roberts A."/>
            <person name="Saif S."/>
            <person name="Shea T."/>
            <person name="Sykes S."/>
            <person name="Wortman J."/>
            <person name="Nusbaum C."/>
            <person name="Birren B."/>
        </authorList>
    </citation>
    <scope>NUCLEOTIDE SEQUENCE [LARGE SCALE GENOMIC DNA]</scope>
    <source>
        <strain evidence="3">CA1280</strain>
    </source>
</reference>
<dbReference type="GO" id="GO:0047372">
    <property type="term" value="F:monoacylglycerol lipase activity"/>
    <property type="evidence" value="ECO:0007669"/>
    <property type="project" value="TreeGrafter"/>
</dbReference>
<proteinExistence type="inferred from homology"/>
<dbReference type="OrthoDB" id="5954035at2759"/>
<dbReference type="PANTHER" id="PTHR10794:SF63">
    <property type="entry name" value="ALPHA_BETA HYDROLASE 1, ISOFORM A"/>
    <property type="match status" value="1"/>
</dbReference>
<dbReference type="SUPFAM" id="SSF53474">
    <property type="entry name" value="alpha/beta-Hydrolases"/>
    <property type="match status" value="1"/>
</dbReference>
<dbReference type="Pfam" id="PF00561">
    <property type="entry name" value="Abhydrolase_1"/>
    <property type="match status" value="1"/>
</dbReference>
<dbReference type="InterPro" id="IPR029058">
    <property type="entry name" value="AB_hydrolase_fold"/>
</dbReference>
<name>A0A0D0VDB5_CRYGA</name>
<dbReference type="InterPro" id="IPR050960">
    <property type="entry name" value="AB_hydrolase_4_sf"/>
</dbReference>
<sequence>MPSLKKSENSKPAKKQPVATKAQGTTFASILSAIYYYTFGALFSNISNSVYSLVGSLGMARWARDVVRIVPRKPGVVNLRSNLGSGGAKAGKGSKNLTEWIDESVPSLKGRFTPAAWLPNGHLQTLFTAAGNFTKVDKVHYVRTYLRLPDGGTLGIDATPENHGELPADAPTVVVCHGLTGGSHESYVRNILAWVAKPKEDGGLGGRGVVVNFRGCAGVPVTSCQLYSAGTTMDLALALHFMRNRHPSSPLIGIGFSLGASIISRYLGEYGSSSILSAGVVLGCPWDLTAMSHKLENDWFTARVYSSTLGRNVLRLFFKAYDQNPTVFDAPDSPIREHIEELKEERKNQGMGSRLRRIDDLLVSKIGGPRGIGAWPFPSAKEYYDWASSTHVLSNIKVPLFAINAFDDPVVDGGALPLDEFVASSHIYTAVTGGGGHLGWFDGPFFDKTKSKHRWVLKPVSEFILACTRDLSPPDEDHDSGVDVIAGSRIGPKGADVKLGTEANGHADVKANIDADVEANADGGWEWVVNPKYTIPGLEKVGWKVLREGEVVEGESDEGEGGLVQGL</sequence>
<dbReference type="GO" id="GO:0051793">
    <property type="term" value="P:medium-chain fatty acid catabolic process"/>
    <property type="evidence" value="ECO:0007669"/>
    <property type="project" value="TreeGrafter"/>
</dbReference>
<evidence type="ECO:0000313" key="3">
    <source>
        <dbReference type="EMBL" id="KIR44509.1"/>
    </source>
</evidence>
<dbReference type="EMBL" id="KN847998">
    <property type="protein sequence ID" value="KIR44509.1"/>
    <property type="molecule type" value="Genomic_DNA"/>
</dbReference>
<feature type="domain" description="AB hydrolase-1" evidence="2">
    <location>
        <begin position="171"/>
        <end position="290"/>
    </location>
</feature>
<dbReference type="GO" id="GO:0008126">
    <property type="term" value="F:acetylesterase activity"/>
    <property type="evidence" value="ECO:0007669"/>
    <property type="project" value="TreeGrafter"/>
</dbReference>
<dbReference type="AlphaFoldDB" id="A0A0D0VDB5"/>
<evidence type="ECO:0000256" key="1">
    <source>
        <dbReference type="ARBA" id="ARBA00010884"/>
    </source>
</evidence>
<dbReference type="FunFam" id="3.40.50.1820:FF:000217">
    <property type="entry name" value="Unplaced genomic scaffold supercont2.4, whole genome shotgun sequence"/>
    <property type="match status" value="1"/>
</dbReference>
<dbReference type="HOGENOM" id="CLU_032487_1_1_1"/>